<reference evidence="1 2" key="1">
    <citation type="submission" date="2018-05" db="EMBL/GenBank/DDBJ databases">
        <title>Genomic Encyclopedia of Archaeal and Bacterial Type Strains, Phase II (KMG-II): from individual species to whole genera.</title>
        <authorList>
            <person name="Goeker M."/>
        </authorList>
    </citation>
    <scope>NUCLEOTIDE SEQUENCE [LARGE SCALE GENOMIC DNA]</scope>
    <source>
        <strain evidence="1 2">DSM 22214</strain>
    </source>
</reference>
<comment type="caution">
    <text evidence="1">The sequence shown here is derived from an EMBL/GenBank/DDBJ whole genome shotgun (WGS) entry which is preliminary data.</text>
</comment>
<proteinExistence type="predicted"/>
<dbReference type="EMBL" id="QGGO01000008">
    <property type="protein sequence ID" value="PWK27194.1"/>
    <property type="molecule type" value="Genomic_DNA"/>
</dbReference>
<dbReference type="OrthoDB" id="9779926at2"/>
<organism evidence="1 2">
    <name type="scientific">Arcicella aurantiaca</name>
    <dbReference type="NCBI Taxonomy" id="591202"/>
    <lineage>
        <taxon>Bacteria</taxon>
        <taxon>Pseudomonadati</taxon>
        <taxon>Bacteroidota</taxon>
        <taxon>Cytophagia</taxon>
        <taxon>Cytophagales</taxon>
        <taxon>Flectobacillaceae</taxon>
        <taxon>Arcicella</taxon>
    </lineage>
</organism>
<dbReference type="RefSeq" id="WP_109742757.1">
    <property type="nucleotide sequence ID" value="NZ_QGGO01000008.1"/>
</dbReference>
<name>A0A316EBX0_9BACT</name>
<evidence type="ECO:0000313" key="1">
    <source>
        <dbReference type="EMBL" id="PWK27194.1"/>
    </source>
</evidence>
<dbReference type="AlphaFoldDB" id="A0A316EBX0"/>
<dbReference type="Proteomes" id="UP000245489">
    <property type="component" value="Unassembled WGS sequence"/>
</dbReference>
<gene>
    <name evidence="1" type="ORF">LV89_02009</name>
</gene>
<keyword evidence="2" id="KW-1185">Reference proteome</keyword>
<sequence length="65" mass="7342">MKGNTLMSANTAVKRGFCTLVEENEIIWIVEKDTNEKLIGFSTEKDLNEQFLSVSSRGKIISVFM</sequence>
<evidence type="ECO:0000313" key="2">
    <source>
        <dbReference type="Proteomes" id="UP000245489"/>
    </source>
</evidence>
<protein>
    <submittedName>
        <fullName evidence="1">Uncharacterized protein</fullName>
    </submittedName>
</protein>
<accession>A0A316EBX0</accession>